<dbReference type="HOGENOM" id="CLU_066963_2_1_1"/>
<evidence type="ECO:0000256" key="5">
    <source>
        <dbReference type="ARBA" id="ARBA00022989"/>
    </source>
</evidence>
<dbReference type="PROSITE" id="PS50866">
    <property type="entry name" value="GOLD"/>
    <property type="match status" value="1"/>
</dbReference>
<proteinExistence type="inferred from homology"/>
<feature type="signal peptide" evidence="9">
    <location>
        <begin position="1"/>
        <end position="21"/>
    </location>
</feature>
<comment type="similarity">
    <text evidence="2 7">Belongs to the EMP24/GP25L family.</text>
</comment>
<comment type="caution">
    <text evidence="11">The sequence shown here is derived from an EMBL/GenBank/DDBJ whole genome shotgun (WGS) entry which is preliminary data.</text>
</comment>
<evidence type="ECO:0000313" key="11">
    <source>
        <dbReference type="EMBL" id="CCH43802.1"/>
    </source>
</evidence>
<feature type="coiled-coil region" evidence="8">
    <location>
        <begin position="139"/>
        <end position="166"/>
    </location>
</feature>
<keyword evidence="12" id="KW-1185">Reference proteome</keyword>
<dbReference type="Proteomes" id="UP000009328">
    <property type="component" value="Unassembled WGS sequence"/>
</dbReference>
<dbReference type="InterPro" id="IPR009038">
    <property type="entry name" value="GOLD_dom"/>
</dbReference>
<dbReference type="InterPro" id="IPR015720">
    <property type="entry name" value="Emp24-like"/>
</dbReference>
<dbReference type="AlphaFoldDB" id="K0KNR7"/>
<sequence length="166" mass="18784">MANMLKQISVIVLVLVQLVSGLHFYTSPGDTRCFYEELPKDQVVIGKFDAYVNSRGNEFESDSRLKLSITVDETFDNDHRVVSQKSSSSGDFTFSALDSGEHKFCITPSYSDKTTKIRVFFDLVQAAGETIDSKRKDEVSVLTNKVKQLNNMIQEIQNEQKLMRVS</sequence>
<evidence type="ECO:0000256" key="8">
    <source>
        <dbReference type="SAM" id="Coils"/>
    </source>
</evidence>
<dbReference type="Pfam" id="PF01105">
    <property type="entry name" value="EMP24_GP25L"/>
    <property type="match status" value="1"/>
</dbReference>
<evidence type="ECO:0000256" key="7">
    <source>
        <dbReference type="RuleBase" id="RU003827"/>
    </source>
</evidence>
<keyword evidence="4 9" id="KW-0732">Signal</keyword>
<evidence type="ECO:0000259" key="10">
    <source>
        <dbReference type="PROSITE" id="PS50866"/>
    </source>
</evidence>
<dbReference type="SMART" id="SM01190">
    <property type="entry name" value="EMP24_GP25L"/>
    <property type="match status" value="1"/>
</dbReference>
<dbReference type="EMBL" id="CAIF01000090">
    <property type="protein sequence ID" value="CCH43802.1"/>
    <property type="molecule type" value="Genomic_DNA"/>
</dbReference>
<evidence type="ECO:0000256" key="2">
    <source>
        <dbReference type="ARBA" id="ARBA00007104"/>
    </source>
</evidence>
<evidence type="ECO:0000256" key="3">
    <source>
        <dbReference type="ARBA" id="ARBA00022692"/>
    </source>
</evidence>
<dbReference type="eggNOG" id="KOG1690">
    <property type="taxonomic scope" value="Eukaryota"/>
</dbReference>
<gene>
    <name evidence="11" type="ORF">BN7_3356</name>
</gene>
<evidence type="ECO:0000256" key="9">
    <source>
        <dbReference type="SAM" id="SignalP"/>
    </source>
</evidence>
<name>K0KNR7_WICCF</name>
<dbReference type="PANTHER" id="PTHR22811">
    <property type="entry name" value="TRANSMEMBRANE EMP24 DOMAIN-CONTAINING PROTEIN"/>
    <property type="match status" value="1"/>
</dbReference>
<dbReference type="GO" id="GO:0005737">
    <property type="term" value="C:cytoplasm"/>
    <property type="evidence" value="ECO:0007669"/>
    <property type="project" value="GOC"/>
</dbReference>
<evidence type="ECO:0000256" key="1">
    <source>
        <dbReference type="ARBA" id="ARBA00004479"/>
    </source>
</evidence>
<accession>K0KNR7</accession>
<feature type="chain" id="PRO_5003834928" evidence="9">
    <location>
        <begin position="22"/>
        <end position="166"/>
    </location>
</feature>
<evidence type="ECO:0000313" key="12">
    <source>
        <dbReference type="Proteomes" id="UP000009328"/>
    </source>
</evidence>
<feature type="domain" description="GOLD" evidence="10">
    <location>
        <begin position="31"/>
        <end position="125"/>
    </location>
</feature>
<dbReference type="STRING" id="1206466.K0KNR7"/>
<protein>
    <submittedName>
        <fullName evidence="11">Transmembrane protein</fullName>
    </submittedName>
</protein>
<keyword evidence="8" id="KW-0175">Coiled coil</keyword>
<keyword evidence="3 7" id="KW-0812">Transmembrane</keyword>
<keyword evidence="5" id="KW-1133">Transmembrane helix</keyword>
<comment type="subcellular location">
    <subcellularLocation>
        <location evidence="1 7">Membrane</location>
        <topology evidence="1 7">Single-pass type I membrane protein</topology>
    </subcellularLocation>
</comment>
<keyword evidence="6" id="KW-0472">Membrane</keyword>
<dbReference type="GO" id="GO:0016020">
    <property type="term" value="C:membrane"/>
    <property type="evidence" value="ECO:0007669"/>
    <property type="project" value="UniProtKB-SubCell"/>
</dbReference>
<evidence type="ECO:0000256" key="6">
    <source>
        <dbReference type="ARBA" id="ARBA00023136"/>
    </source>
</evidence>
<organism evidence="11 12">
    <name type="scientific">Wickerhamomyces ciferrii (strain ATCC 14091 / BCRC 22168 / CBS 111 / JCM 3599 / NBRC 0793 / NRRL Y-1031 F-60-10)</name>
    <name type="common">Yeast</name>
    <name type="synonym">Pichia ciferrii</name>
    <dbReference type="NCBI Taxonomy" id="1206466"/>
    <lineage>
        <taxon>Eukaryota</taxon>
        <taxon>Fungi</taxon>
        <taxon>Dikarya</taxon>
        <taxon>Ascomycota</taxon>
        <taxon>Saccharomycotina</taxon>
        <taxon>Saccharomycetes</taxon>
        <taxon>Phaffomycetales</taxon>
        <taxon>Wickerhamomycetaceae</taxon>
        <taxon>Wickerhamomyces</taxon>
    </lineage>
</organism>
<dbReference type="InParanoid" id="K0KNR7"/>
<evidence type="ECO:0000256" key="4">
    <source>
        <dbReference type="ARBA" id="ARBA00022729"/>
    </source>
</evidence>
<reference evidence="11 12" key="1">
    <citation type="journal article" date="2012" name="Eukaryot. Cell">
        <title>Draft genome sequence of Wickerhamomyces ciferrii NRRL Y-1031 F-60-10.</title>
        <authorList>
            <person name="Schneider J."/>
            <person name="Andrea H."/>
            <person name="Blom J."/>
            <person name="Jaenicke S."/>
            <person name="Ruckert C."/>
            <person name="Schorsch C."/>
            <person name="Szczepanowski R."/>
            <person name="Farwick M."/>
            <person name="Goesmann A."/>
            <person name="Puhler A."/>
            <person name="Schaffer S."/>
            <person name="Tauch A."/>
            <person name="Kohler T."/>
            <person name="Brinkrolf K."/>
        </authorList>
    </citation>
    <scope>NUCLEOTIDE SEQUENCE [LARGE SCALE GENOMIC DNA]</scope>
    <source>
        <strain evidence="12">ATCC 14091 / BCRC 22168 / CBS 111 / JCM 3599 / NBRC 0793 / NRRL Y-1031 F-60-10</strain>
    </source>
</reference>
<dbReference type="GO" id="GO:0006888">
    <property type="term" value="P:endoplasmic reticulum to Golgi vesicle-mediated transport"/>
    <property type="evidence" value="ECO:0007669"/>
    <property type="project" value="UniProtKB-ARBA"/>
</dbReference>